<evidence type="ECO:0000313" key="2">
    <source>
        <dbReference type="EMBL" id="KAE8667144.1"/>
    </source>
</evidence>
<gene>
    <name evidence="2" type="ORF">F3Y22_tig00112443pilonHSYRG00114</name>
</gene>
<evidence type="ECO:0000313" key="3">
    <source>
        <dbReference type="Proteomes" id="UP000436088"/>
    </source>
</evidence>
<dbReference type="Proteomes" id="UP000436088">
    <property type="component" value="Unassembled WGS sequence"/>
</dbReference>
<sequence length="325" mass="35526">MQNASQTAETSTFNGAIDVTHNVSNPDAKVVEIKVVSAVEHRSNNGGQTSNQSCQAPREFPIPPVSNVLSLRTAPAVSSQMPLTMYHDPLQVEMERIMKEKDQTTKIHEETKLRLKLECDKKIELVVAHIRRKYDSKIIEKEAEFLVMQKELDLNYSKVVKNKMLADAFMSNCMDNRASGPPSTGSAISMQTVSPAVVCAQTMASPLQVYNPWAFFSGTPTTRPPRIGIVSSSAGNHQIGSAIHDPAPHLQLFRPLSSISASGLPLHSDGFSGQKAHHNHTISSVSLRQPHVKTPHAHRQASTTGQSSSNQHEIAGGFTAFYIIM</sequence>
<keyword evidence="3" id="KW-1185">Reference proteome</keyword>
<dbReference type="PANTHER" id="PTHR35116">
    <property type="entry name" value="HELICASE PROTEIN MOM1"/>
    <property type="match status" value="1"/>
</dbReference>
<dbReference type="EMBL" id="VEPZ02001581">
    <property type="protein sequence ID" value="KAE8667144.1"/>
    <property type="molecule type" value="Genomic_DNA"/>
</dbReference>
<feature type="compositionally biased region" description="Basic residues" evidence="1">
    <location>
        <begin position="290"/>
        <end position="299"/>
    </location>
</feature>
<feature type="compositionally biased region" description="Polar residues" evidence="1">
    <location>
        <begin position="300"/>
        <end position="311"/>
    </location>
</feature>
<reference evidence="2" key="1">
    <citation type="submission" date="2019-09" db="EMBL/GenBank/DDBJ databases">
        <title>Draft genome information of white flower Hibiscus syriacus.</title>
        <authorList>
            <person name="Kim Y.-M."/>
        </authorList>
    </citation>
    <scope>NUCLEOTIDE SEQUENCE [LARGE SCALE GENOMIC DNA]</scope>
    <source>
        <strain evidence="2">YM2019G1</strain>
    </source>
</reference>
<dbReference type="PANTHER" id="PTHR35116:SF2">
    <property type="entry name" value="ATP-DEPENDENT HELICASE FAMILY PROTEIN-RELATED"/>
    <property type="match status" value="1"/>
</dbReference>
<evidence type="ECO:0000256" key="1">
    <source>
        <dbReference type="SAM" id="MobiDB-lite"/>
    </source>
</evidence>
<dbReference type="AlphaFoldDB" id="A0A6A2Y9U5"/>
<organism evidence="2 3">
    <name type="scientific">Hibiscus syriacus</name>
    <name type="common">Rose of Sharon</name>
    <dbReference type="NCBI Taxonomy" id="106335"/>
    <lineage>
        <taxon>Eukaryota</taxon>
        <taxon>Viridiplantae</taxon>
        <taxon>Streptophyta</taxon>
        <taxon>Embryophyta</taxon>
        <taxon>Tracheophyta</taxon>
        <taxon>Spermatophyta</taxon>
        <taxon>Magnoliopsida</taxon>
        <taxon>eudicotyledons</taxon>
        <taxon>Gunneridae</taxon>
        <taxon>Pentapetalae</taxon>
        <taxon>rosids</taxon>
        <taxon>malvids</taxon>
        <taxon>Malvales</taxon>
        <taxon>Malvaceae</taxon>
        <taxon>Malvoideae</taxon>
        <taxon>Hibiscus</taxon>
    </lineage>
</organism>
<comment type="caution">
    <text evidence="2">The sequence shown here is derived from an EMBL/GenBank/DDBJ whole genome shotgun (WGS) entry which is preliminary data.</text>
</comment>
<dbReference type="InterPro" id="IPR039322">
    <property type="entry name" value="MOM1"/>
</dbReference>
<accession>A0A6A2Y9U5</accession>
<name>A0A6A2Y9U5_HIBSY</name>
<feature type="region of interest" description="Disordered" evidence="1">
    <location>
        <begin position="269"/>
        <end position="311"/>
    </location>
</feature>
<dbReference type="GO" id="GO:0031507">
    <property type="term" value="P:heterochromatin formation"/>
    <property type="evidence" value="ECO:0007669"/>
    <property type="project" value="InterPro"/>
</dbReference>
<dbReference type="Gene3D" id="6.10.250.1310">
    <property type="match status" value="1"/>
</dbReference>
<protein>
    <submittedName>
        <fullName evidence="2">Uncharacterized protein</fullName>
    </submittedName>
</protein>
<proteinExistence type="predicted"/>